<dbReference type="Pfam" id="PF00337">
    <property type="entry name" value="Gal-bind_lectin"/>
    <property type="match status" value="2"/>
</dbReference>
<dbReference type="CDD" id="cd00070">
    <property type="entry name" value="GLECT"/>
    <property type="match status" value="2"/>
</dbReference>
<feature type="domain" description="Galectin" evidence="4">
    <location>
        <begin position="204"/>
        <end position="338"/>
    </location>
</feature>
<feature type="domain" description="Galectin" evidence="4">
    <location>
        <begin position="13"/>
        <end position="147"/>
    </location>
</feature>
<dbReference type="EnsemblMetazoa" id="XM_038210145.1">
    <property type="protein sequence ID" value="XP_038066073.1"/>
    <property type="gene ID" value="LOC119736131"/>
</dbReference>
<organism evidence="5 6">
    <name type="scientific">Patiria miniata</name>
    <name type="common">Bat star</name>
    <name type="synonym">Asterina miniata</name>
    <dbReference type="NCBI Taxonomy" id="46514"/>
    <lineage>
        <taxon>Eukaryota</taxon>
        <taxon>Metazoa</taxon>
        <taxon>Echinodermata</taxon>
        <taxon>Eleutherozoa</taxon>
        <taxon>Asterozoa</taxon>
        <taxon>Asteroidea</taxon>
        <taxon>Valvatacea</taxon>
        <taxon>Valvatida</taxon>
        <taxon>Asterinidae</taxon>
        <taxon>Patiria</taxon>
    </lineage>
</organism>
<dbReference type="RefSeq" id="XP_038066073.1">
    <property type="nucleotide sequence ID" value="XM_038210145.1"/>
</dbReference>
<name>A0A914AQZ0_PATMI</name>
<dbReference type="GeneID" id="119736131"/>
<evidence type="ECO:0000313" key="6">
    <source>
        <dbReference type="Proteomes" id="UP000887568"/>
    </source>
</evidence>
<evidence type="ECO:0000259" key="4">
    <source>
        <dbReference type="PROSITE" id="PS51304"/>
    </source>
</evidence>
<sequence>MCADMVTNPAIPYSGPIPGGVFPSKTIHVQGFVPHGSQRFSVNLQCGVGIKGPDIAFHFNPRFQAGQNLIVCNTLSGGKWGAEERQHQSPFAHGQNFHIIIRCEQNSFKVAVNGRHFLEYYYRIHNLQSINAVMIDGTVTVYNIQYEPASAVYMPPQPAYPAAQPAYPAAQPAYPAAQPAYPHAAAPPAYPAGPKVVAYPALPYMDSIPGGMQAGKMIVVKVTVKPYPTRFHVNFQCGMCTNPRSDIAFHFNPRFNQQTIVMNTLRTTKWDGNEQKYRTYFPFFANGTYEIMFLCEHNQFKVALNGSHLLEYPHRLPFQNISALHIDGDVVVTEVKYH</sequence>
<dbReference type="OMA" id="GKHFIEY"/>
<evidence type="ECO:0000256" key="1">
    <source>
        <dbReference type="ARBA" id="ARBA00022734"/>
    </source>
</evidence>
<keyword evidence="2" id="KW-0677">Repeat</keyword>
<accession>A0A914AQZ0</accession>
<evidence type="ECO:0000313" key="5">
    <source>
        <dbReference type="EnsemblMetazoa" id="XP_038066073.1"/>
    </source>
</evidence>
<proteinExistence type="predicted"/>
<dbReference type="InterPro" id="IPR001079">
    <property type="entry name" value="Galectin_CRD"/>
</dbReference>
<dbReference type="SUPFAM" id="SSF49899">
    <property type="entry name" value="Concanavalin A-like lectins/glucanases"/>
    <property type="match status" value="2"/>
</dbReference>
<dbReference type="SMART" id="SM00276">
    <property type="entry name" value="GLECT"/>
    <property type="match status" value="2"/>
</dbReference>
<keyword evidence="6" id="KW-1185">Reference proteome</keyword>
<dbReference type="FunFam" id="2.60.120.200:FF:000124">
    <property type="entry name" value="Galectin-4"/>
    <property type="match status" value="2"/>
</dbReference>
<reference evidence="5" key="1">
    <citation type="submission" date="2022-11" db="UniProtKB">
        <authorList>
            <consortium name="EnsemblMetazoa"/>
        </authorList>
    </citation>
    <scope>IDENTIFICATION</scope>
</reference>
<evidence type="ECO:0000256" key="2">
    <source>
        <dbReference type="ARBA" id="ARBA00022737"/>
    </source>
</evidence>
<dbReference type="AlphaFoldDB" id="A0A914AQZ0"/>
<protein>
    <recommendedName>
        <fullName evidence="3">Galectin</fullName>
    </recommendedName>
</protein>
<dbReference type="OrthoDB" id="6251307at2759"/>
<dbReference type="PANTHER" id="PTHR11346:SF147">
    <property type="entry name" value="GALECTIN"/>
    <property type="match status" value="1"/>
</dbReference>
<dbReference type="Proteomes" id="UP000887568">
    <property type="component" value="Unplaced"/>
</dbReference>
<dbReference type="GO" id="GO:0030246">
    <property type="term" value="F:carbohydrate binding"/>
    <property type="evidence" value="ECO:0007669"/>
    <property type="project" value="UniProtKB-UniRule"/>
</dbReference>
<dbReference type="SMART" id="SM00908">
    <property type="entry name" value="Gal-bind_lectin"/>
    <property type="match status" value="2"/>
</dbReference>
<dbReference type="PANTHER" id="PTHR11346">
    <property type="entry name" value="GALECTIN"/>
    <property type="match status" value="1"/>
</dbReference>
<keyword evidence="1 3" id="KW-0430">Lectin</keyword>
<dbReference type="PROSITE" id="PS51304">
    <property type="entry name" value="GALECTIN"/>
    <property type="match status" value="2"/>
</dbReference>
<dbReference type="InterPro" id="IPR044156">
    <property type="entry name" value="Galectin-like"/>
</dbReference>
<dbReference type="Gene3D" id="2.60.120.200">
    <property type="match status" value="2"/>
</dbReference>
<evidence type="ECO:0000256" key="3">
    <source>
        <dbReference type="RuleBase" id="RU102079"/>
    </source>
</evidence>
<dbReference type="InterPro" id="IPR013320">
    <property type="entry name" value="ConA-like_dom_sf"/>
</dbReference>